<protein>
    <submittedName>
        <fullName evidence="6">Polyketide cyclase/dehydrase and lipid transporter</fullName>
    </submittedName>
</protein>
<dbReference type="InterPro" id="IPR023393">
    <property type="entry name" value="START-like_dom_sf"/>
</dbReference>
<dbReference type="CDD" id="cd07813">
    <property type="entry name" value="COQ10p_like"/>
    <property type="match status" value="1"/>
</dbReference>
<keyword evidence="7" id="KW-1185">Reference proteome</keyword>
<dbReference type="GO" id="GO:0048039">
    <property type="term" value="F:ubiquinone binding"/>
    <property type="evidence" value="ECO:0007669"/>
    <property type="project" value="InterPro"/>
</dbReference>
<comment type="similarity">
    <text evidence="1">Belongs to the COQ10 family.</text>
</comment>
<sequence length="197" mass="21501">RAFFTLPTSGPNTVTASRTLPYASSPLYGIIADVDSYTSFLPYCSVSRVTHWTSPSHTSNSTTSSSPLPEGITRRWPTRADLTAGFGGFTETYTSKLFCIPDCGIVEAISGDARTEIPEADLRQETLFKSLVTRWTVRPLPQGQKGSGDWSEVDLSIKFHFANPLHMALSSAVADKVAPVMVEAFIKQAERVLGKPR</sequence>
<dbReference type="InParanoid" id="A0A1Y2EMD3"/>
<dbReference type="GO" id="GO:0005739">
    <property type="term" value="C:mitochondrion"/>
    <property type="evidence" value="ECO:0007669"/>
    <property type="project" value="TreeGrafter"/>
</dbReference>
<dbReference type="InterPro" id="IPR044996">
    <property type="entry name" value="COQ10-like"/>
</dbReference>
<dbReference type="GeneID" id="63770897"/>
<dbReference type="GO" id="GO:0045333">
    <property type="term" value="P:cellular respiration"/>
    <property type="evidence" value="ECO:0007669"/>
    <property type="project" value="InterPro"/>
</dbReference>
<evidence type="ECO:0000313" key="6">
    <source>
        <dbReference type="EMBL" id="ORY71995.1"/>
    </source>
</evidence>
<feature type="non-terminal residue" evidence="6">
    <location>
        <position position="197"/>
    </location>
</feature>
<accession>A0A1Y2EMD3</accession>
<evidence type="ECO:0000259" key="5">
    <source>
        <dbReference type="Pfam" id="PF03364"/>
    </source>
</evidence>
<name>A0A1Y2EMD3_9PEZI</name>
<dbReference type="Gene3D" id="3.30.530.20">
    <property type="match status" value="1"/>
</dbReference>
<comment type="function">
    <text evidence="3">Required for the function of coenzyme Q in the respiratory chain. May serve as a chaperone or may be involved in the transport of Q6 from its site of synthesis to the catalytic sites of the respiratory complexes.</text>
</comment>
<feature type="domain" description="Coenzyme Q-binding protein COQ10 START" evidence="5">
    <location>
        <begin position="22"/>
        <end position="185"/>
    </location>
</feature>
<dbReference type="InterPro" id="IPR005031">
    <property type="entry name" value="COQ10_START"/>
</dbReference>
<dbReference type="PANTHER" id="PTHR12901">
    <property type="entry name" value="SPERM PROTEIN HOMOLOG"/>
    <property type="match status" value="1"/>
</dbReference>
<organism evidence="6 7">
    <name type="scientific">Pseudomassariella vexata</name>
    <dbReference type="NCBI Taxonomy" id="1141098"/>
    <lineage>
        <taxon>Eukaryota</taxon>
        <taxon>Fungi</taxon>
        <taxon>Dikarya</taxon>
        <taxon>Ascomycota</taxon>
        <taxon>Pezizomycotina</taxon>
        <taxon>Sordariomycetes</taxon>
        <taxon>Xylariomycetidae</taxon>
        <taxon>Amphisphaeriales</taxon>
        <taxon>Pseudomassariaceae</taxon>
        <taxon>Pseudomassariella</taxon>
    </lineage>
</organism>
<dbReference type="FunCoup" id="A0A1Y2EMD3">
    <property type="interactions" value="138"/>
</dbReference>
<reference evidence="6 7" key="1">
    <citation type="submission" date="2016-07" db="EMBL/GenBank/DDBJ databases">
        <title>Pervasive Adenine N6-methylation of Active Genes in Fungi.</title>
        <authorList>
            <consortium name="DOE Joint Genome Institute"/>
            <person name="Mondo S.J."/>
            <person name="Dannebaum R.O."/>
            <person name="Kuo R.C."/>
            <person name="Labutti K."/>
            <person name="Haridas S."/>
            <person name="Kuo A."/>
            <person name="Salamov A."/>
            <person name="Ahrendt S.R."/>
            <person name="Lipzen A."/>
            <person name="Sullivan W."/>
            <person name="Andreopoulos W.B."/>
            <person name="Clum A."/>
            <person name="Lindquist E."/>
            <person name="Daum C."/>
            <person name="Ramamoorthy G.K."/>
            <person name="Gryganskyi A."/>
            <person name="Culley D."/>
            <person name="Magnuson J.K."/>
            <person name="James T.Y."/>
            <person name="O'Malley M.A."/>
            <person name="Stajich J.E."/>
            <person name="Spatafora J.W."/>
            <person name="Visel A."/>
            <person name="Grigoriev I.V."/>
        </authorList>
    </citation>
    <scope>NUCLEOTIDE SEQUENCE [LARGE SCALE GENOMIC DNA]</scope>
    <source>
        <strain evidence="6 7">CBS 129021</strain>
    </source>
</reference>
<evidence type="ECO:0000256" key="2">
    <source>
        <dbReference type="ARBA" id="ARBA00011814"/>
    </source>
</evidence>
<evidence type="ECO:0000256" key="1">
    <source>
        <dbReference type="ARBA" id="ARBA00006885"/>
    </source>
</evidence>
<dbReference type="RefSeq" id="XP_040721587.1">
    <property type="nucleotide sequence ID" value="XM_040854685.1"/>
</dbReference>
<gene>
    <name evidence="6" type="ORF">BCR38DRAFT_314573</name>
</gene>
<dbReference type="Proteomes" id="UP000193689">
    <property type="component" value="Unassembled WGS sequence"/>
</dbReference>
<comment type="caution">
    <text evidence="6">The sequence shown here is derived from an EMBL/GenBank/DDBJ whole genome shotgun (WGS) entry which is preliminary data.</text>
</comment>
<evidence type="ECO:0000256" key="3">
    <source>
        <dbReference type="ARBA" id="ARBA00024947"/>
    </source>
</evidence>
<feature type="compositionally biased region" description="Low complexity" evidence="4">
    <location>
        <begin position="52"/>
        <end position="67"/>
    </location>
</feature>
<proteinExistence type="inferred from homology"/>
<feature type="region of interest" description="Disordered" evidence="4">
    <location>
        <begin position="52"/>
        <end position="73"/>
    </location>
</feature>
<dbReference type="SUPFAM" id="SSF55961">
    <property type="entry name" value="Bet v1-like"/>
    <property type="match status" value="1"/>
</dbReference>
<comment type="subunit">
    <text evidence="2">Interacts with coenzyme Q.</text>
</comment>
<dbReference type="PANTHER" id="PTHR12901:SF10">
    <property type="entry name" value="COENZYME Q-BINDING PROTEIN COQ10, MITOCHONDRIAL"/>
    <property type="match status" value="1"/>
</dbReference>
<dbReference type="AlphaFoldDB" id="A0A1Y2EMD3"/>
<dbReference type="OrthoDB" id="292693at2759"/>
<dbReference type="STRING" id="1141098.A0A1Y2EMD3"/>
<dbReference type="EMBL" id="MCFJ01000001">
    <property type="protein sequence ID" value="ORY71995.1"/>
    <property type="molecule type" value="Genomic_DNA"/>
</dbReference>
<dbReference type="Pfam" id="PF03364">
    <property type="entry name" value="Polyketide_cyc"/>
    <property type="match status" value="1"/>
</dbReference>
<evidence type="ECO:0000313" key="7">
    <source>
        <dbReference type="Proteomes" id="UP000193689"/>
    </source>
</evidence>
<feature type="non-terminal residue" evidence="6">
    <location>
        <position position="1"/>
    </location>
</feature>
<evidence type="ECO:0000256" key="4">
    <source>
        <dbReference type="SAM" id="MobiDB-lite"/>
    </source>
</evidence>